<feature type="domain" description="DUF2293" evidence="2">
    <location>
        <begin position="95"/>
        <end position="180"/>
    </location>
</feature>
<dbReference type="OrthoDB" id="5381833at2759"/>
<evidence type="ECO:0000313" key="3">
    <source>
        <dbReference type="EMBL" id="CAG9999243.1"/>
    </source>
</evidence>
<reference evidence="3 4" key="2">
    <citation type="submission" date="2021-10" db="EMBL/GenBank/DDBJ databases">
        <authorList>
            <person name="Piombo E."/>
        </authorList>
    </citation>
    <scope>NUCLEOTIDE SEQUENCE [LARGE SCALE GENOMIC DNA]</scope>
</reference>
<evidence type="ECO:0000256" key="1">
    <source>
        <dbReference type="SAM" id="MobiDB-lite"/>
    </source>
</evidence>
<feature type="compositionally biased region" description="Acidic residues" evidence="1">
    <location>
        <begin position="343"/>
        <end position="365"/>
    </location>
</feature>
<keyword evidence="4" id="KW-1185">Reference proteome</keyword>
<reference evidence="4" key="1">
    <citation type="submission" date="2019-06" db="EMBL/GenBank/DDBJ databases">
        <authorList>
            <person name="Broberg M."/>
        </authorList>
    </citation>
    <scope>NUCLEOTIDE SEQUENCE [LARGE SCALE GENOMIC DNA]</scope>
</reference>
<dbReference type="Pfam" id="PF10056">
    <property type="entry name" value="DUF2293"/>
    <property type="match status" value="1"/>
</dbReference>
<dbReference type="InterPro" id="IPR018744">
    <property type="entry name" value="DUF2293"/>
</dbReference>
<sequence>MVESEPKVPLSASMPKGYGFLPKGDPYRTGLCRRLTQAAGKQVYVVVDKRRTAVGIRAPKYIINEVHEKDRATREDRRVAVQKRDVATRSDFEVAILRLFPRIPLQDLEKVLDRALKKRSGRVGRTGKLTIDSKARLAVIAHIRHNHTEYDSLLKQKRKSRGSARDDIAPKLKQLCAEWREGDKSDAAHTNQASVLATRGPRGRTNQDNARISRRARRSAADIPEGEHSEAQYATNPKTCTHDNNGHTAPRNPPRPRGQNRRRNGKKETVPSKPVLGTKTRQETRQTRNTRNLDKAKLLGPDALIMISSDESDPEDPKADTDPGGESDNSFIVGDHSDHYMDEDWEIELDSDSDSDSDEDMEDIE</sequence>
<evidence type="ECO:0000259" key="2">
    <source>
        <dbReference type="Pfam" id="PF10056"/>
    </source>
</evidence>
<gene>
    <name evidence="3" type="ORF">CBYS24578_00002344</name>
</gene>
<accession>A0A9N9UV30</accession>
<dbReference type="PANTHER" id="PTHR38113:SF2">
    <property type="entry name" value="DUF2293 DOMAIN-CONTAINING PROTEIN"/>
    <property type="match status" value="1"/>
</dbReference>
<name>A0A9N9UV30_9HYPO</name>
<dbReference type="AlphaFoldDB" id="A0A9N9UV30"/>
<evidence type="ECO:0000313" key="4">
    <source>
        <dbReference type="Proteomes" id="UP000754883"/>
    </source>
</evidence>
<feature type="region of interest" description="Disordered" evidence="1">
    <location>
        <begin position="182"/>
        <end position="365"/>
    </location>
</feature>
<comment type="caution">
    <text evidence="3">The sequence shown here is derived from an EMBL/GenBank/DDBJ whole genome shotgun (WGS) entry which is preliminary data.</text>
</comment>
<feature type="compositionally biased region" description="Basic and acidic residues" evidence="1">
    <location>
        <begin position="280"/>
        <end position="297"/>
    </location>
</feature>
<dbReference type="PANTHER" id="PTHR38113">
    <property type="match status" value="1"/>
</dbReference>
<dbReference type="Proteomes" id="UP000754883">
    <property type="component" value="Unassembled WGS sequence"/>
</dbReference>
<proteinExistence type="predicted"/>
<dbReference type="EMBL" id="CABFNO020001553">
    <property type="protein sequence ID" value="CAG9999243.1"/>
    <property type="molecule type" value="Genomic_DNA"/>
</dbReference>
<organism evidence="3 4">
    <name type="scientific">Clonostachys byssicola</name>
    <dbReference type="NCBI Taxonomy" id="160290"/>
    <lineage>
        <taxon>Eukaryota</taxon>
        <taxon>Fungi</taxon>
        <taxon>Dikarya</taxon>
        <taxon>Ascomycota</taxon>
        <taxon>Pezizomycotina</taxon>
        <taxon>Sordariomycetes</taxon>
        <taxon>Hypocreomycetidae</taxon>
        <taxon>Hypocreales</taxon>
        <taxon>Bionectriaceae</taxon>
        <taxon>Clonostachys</taxon>
    </lineage>
</organism>
<protein>
    <recommendedName>
        <fullName evidence="2">DUF2293 domain-containing protein</fullName>
    </recommendedName>
</protein>